<reference evidence="2" key="1">
    <citation type="journal article" date="2014" name="Genome Biol. Evol.">
        <title>Pangenome evidence for extensive interdomain horizontal transfer affecting lineage core and shell genes in uncultured planktonic thaumarchaeota and euryarchaeota.</title>
        <authorList>
            <person name="Deschamps P."/>
            <person name="Zivanovic Y."/>
            <person name="Moreira D."/>
            <person name="Rodriguez-Valera F."/>
            <person name="Lopez-Garcia P."/>
        </authorList>
    </citation>
    <scope>NUCLEOTIDE SEQUENCE</scope>
</reference>
<evidence type="ECO:0008006" key="3">
    <source>
        <dbReference type="Google" id="ProtNLM"/>
    </source>
</evidence>
<dbReference type="AlphaFoldDB" id="A0A075GXF6"/>
<evidence type="ECO:0000256" key="1">
    <source>
        <dbReference type="SAM" id="Phobius"/>
    </source>
</evidence>
<feature type="transmembrane region" description="Helical" evidence="1">
    <location>
        <begin position="82"/>
        <end position="103"/>
    </location>
</feature>
<organism evidence="2">
    <name type="scientific">uncultured marine thaumarchaeote KM3_31_E07</name>
    <dbReference type="NCBI Taxonomy" id="1456118"/>
    <lineage>
        <taxon>Archaea</taxon>
        <taxon>Nitrososphaerota</taxon>
        <taxon>environmental samples</taxon>
    </lineage>
</organism>
<accession>A0A075GXF6</accession>
<name>A0A075GXF6_9ARCH</name>
<proteinExistence type="predicted"/>
<keyword evidence="1" id="KW-0472">Membrane</keyword>
<keyword evidence="1" id="KW-0812">Transmembrane</keyword>
<keyword evidence="1" id="KW-1133">Transmembrane helix</keyword>
<evidence type="ECO:0000313" key="2">
    <source>
        <dbReference type="EMBL" id="AIF08509.1"/>
    </source>
</evidence>
<feature type="transmembrane region" description="Helical" evidence="1">
    <location>
        <begin position="115"/>
        <end position="142"/>
    </location>
</feature>
<feature type="transmembrane region" description="Helical" evidence="1">
    <location>
        <begin position="36"/>
        <end position="58"/>
    </location>
</feature>
<feature type="transmembrane region" description="Helical" evidence="1">
    <location>
        <begin position="154"/>
        <end position="175"/>
    </location>
</feature>
<dbReference type="EMBL" id="KF900834">
    <property type="protein sequence ID" value="AIF08509.1"/>
    <property type="molecule type" value="Genomic_DNA"/>
</dbReference>
<protein>
    <recommendedName>
        <fullName evidence="3">Abortive infection protein</fullName>
    </recommendedName>
</protein>
<feature type="transmembrane region" description="Helical" evidence="1">
    <location>
        <begin position="6"/>
        <end position="24"/>
    </location>
</feature>
<sequence length="177" mass="20407">MNEIAIIYYIIIAASCVLVVRETKSRIITLVSNWKGVKFASITIAILMVYALVIYQYVDVIPILNWGWLGYNIALGPLGDQGFLGILPFVPILIYMLMHLNYYEEFYFRKNKKLVVLWAFLHIAMGVQIHVVFVLLPVGFIYKYIYDKYGLNNAYSVHFTTNIFLVFSILAAYALEL</sequence>